<evidence type="ECO:0000256" key="2">
    <source>
        <dbReference type="ARBA" id="ARBA00022771"/>
    </source>
</evidence>
<dbReference type="OrthoDB" id="2822301at2759"/>
<evidence type="ECO:0000256" key="3">
    <source>
        <dbReference type="ARBA" id="ARBA00022833"/>
    </source>
</evidence>
<keyword evidence="2 4" id="KW-0863">Zinc-finger</keyword>
<keyword evidence="7" id="KW-1185">Reference proteome</keyword>
<dbReference type="InterPro" id="IPR010666">
    <property type="entry name" value="Znf_GRF"/>
</dbReference>
<organism evidence="6 7">
    <name type="scientific">Striga hermonthica</name>
    <name type="common">Purple witchweed</name>
    <name type="synonym">Buchnera hermonthica</name>
    <dbReference type="NCBI Taxonomy" id="68872"/>
    <lineage>
        <taxon>Eukaryota</taxon>
        <taxon>Viridiplantae</taxon>
        <taxon>Streptophyta</taxon>
        <taxon>Embryophyta</taxon>
        <taxon>Tracheophyta</taxon>
        <taxon>Spermatophyta</taxon>
        <taxon>Magnoliopsida</taxon>
        <taxon>eudicotyledons</taxon>
        <taxon>Gunneridae</taxon>
        <taxon>Pentapetalae</taxon>
        <taxon>asterids</taxon>
        <taxon>lamiids</taxon>
        <taxon>Lamiales</taxon>
        <taxon>Orobanchaceae</taxon>
        <taxon>Buchnereae</taxon>
        <taxon>Striga</taxon>
    </lineage>
</organism>
<proteinExistence type="predicted"/>
<accession>A0A9N7RQL5</accession>
<evidence type="ECO:0000259" key="5">
    <source>
        <dbReference type="PROSITE" id="PS51999"/>
    </source>
</evidence>
<reference evidence="6" key="1">
    <citation type="submission" date="2019-12" db="EMBL/GenBank/DDBJ databases">
        <authorList>
            <person name="Scholes J."/>
        </authorList>
    </citation>
    <scope>NUCLEOTIDE SEQUENCE</scope>
</reference>
<name>A0A9N7RQL5_STRHE</name>
<evidence type="ECO:0000313" key="6">
    <source>
        <dbReference type="EMBL" id="CAA0842005.1"/>
    </source>
</evidence>
<dbReference type="AlphaFoldDB" id="A0A9N7RQL5"/>
<evidence type="ECO:0000256" key="1">
    <source>
        <dbReference type="ARBA" id="ARBA00022723"/>
    </source>
</evidence>
<dbReference type="GO" id="GO:0008270">
    <property type="term" value="F:zinc ion binding"/>
    <property type="evidence" value="ECO:0007669"/>
    <property type="project" value="UniProtKB-KW"/>
</dbReference>
<comment type="caution">
    <text evidence="6">The sequence shown here is derived from an EMBL/GenBank/DDBJ whole genome shotgun (WGS) entry which is preliminary data.</text>
</comment>
<dbReference type="EMBL" id="CACSLK010034598">
    <property type="protein sequence ID" value="CAA0842005.1"/>
    <property type="molecule type" value="Genomic_DNA"/>
</dbReference>
<gene>
    <name evidence="6" type="ORF">SHERM_07876</name>
</gene>
<dbReference type="Proteomes" id="UP001153555">
    <property type="component" value="Unassembled WGS sequence"/>
</dbReference>
<keyword evidence="1" id="KW-0479">Metal-binding</keyword>
<protein>
    <submittedName>
        <fullName evidence="6">Zinc ion binding</fullName>
    </submittedName>
</protein>
<keyword evidence="3" id="KW-0862">Zinc</keyword>
<dbReference type="Pfam" id="PF06839">
    <property type="entry name" value="Zn_ribbon_GRF"/>
    <property type="match status" value="1"/>
</dbReference>
<dbReference type="PANTHER" id="PTHR33248">
    <property type="entry name" value="ZINC ION-BINDING PROTEIN"/>
    <property type="match status" value="1"/>
</dbReference>
<dbReference type="PROSITE" id="PS51999">
    <property type="entry name" value="ZF_GRF"/>
    <property type="match status" value="1"/>
</dbReference>
<sequence length="85" mass="9682">MEEVSEGSYIASGKECDCGKPSVVRTSWTFENPGRRFYSCNYKRGGACKLFSWVDGPMCTRSKQLIPGLLRKSNELRQILQEIQE</sequence>
<evidence type="ECO:0000313" key="7">
    <source>
        <dbReference type="Proteomes" id="UP001153555"/>
    </source>
</evidence>
<feature type="domain" description="GRF-type" evidence="5">
    <location>
        <begin position="16"/>
        <end position="57"/>
    </location>
</feature>
<evidence type="ECO:0000256" key="4">
    <source>
        <dbReference type="PROSITE-ProRule" id="PRU01343"/>
    </source>
</evidence>